<organism evidence="3">
    <name type="scientific">Mentha piperita</name>
    <name type="common">Peppermint</name>
    <name type="synonym">Mentha aquatica x Mentha spicata</name>
    <dbReference type="NCBI Taxonomy" id="34256"/>
    <lineage>
        <taxon>Eukaryota</taxon>
        <taxon>Viridiplantae</taxon>
        <taxon>Streptophyta</taxon>
        <taxon>Embryophyta</taxon>
        <taxon>Tracheophyta</taxon>
        <taxon>Spermatophyta</taxon>
        <taxon>Magnoliopsida</taxon>
        <taxon>eudicotyledons</taxon>
        <taxon>Gunneridae</taxon>
        <taxon>Pentapetalae</taxon>
        <taxon>asterids</taxon>
        <taxon>lamiids</taxon>
        <taxon>Lamiales</taxon>
        <taxon>Lamiaceae</taxon>
        <taxon>Nepetoideae</taxon>
        <taxon>Mentheae</taxon>
        <taxon>Menthinae</taxon>
        <taxon>Mentha</taxon>
    </lineage>
</organism>
<dbReference type="SMR" id="T1SHU1"/>
<keyword evidence="3" id="KW-0808">Transferase</keyword>
<comment type="similarity">
    <text evidence="1">Belongs to the phytochrome family.</text>
</comment>
<feature type="domain" description="Phytochrome chromophore attachment site" evidence="2">
    <location>
        <begin position="4"/>
        <end position="30"/>
    </location>
</feature>
<evidence type="ECO:0000313" key="3">
    <source>
        <dbReference type="EMBL" id="AGT45807.1"/>
    </source>
</evidence>
<feature type="non-terminal residue" evidence="3">
    <location>
        <position position="88"/>
    </location>
</feature>
<dbReference type="InterPro" id="IPR058752">
    <property type="entry name" value="RDRP_C_head"/>
</dbReference>
<dbReference type="PROSITE" id="PS50046">
    <property type="entry name" value="PHYTOCHROME_2"/>
    <property type="match status" value="1"/>
</dbReference>
<sequence length="88" mass="10280">TAKTLQALYEISVNEIQAMTGYDRVLIYRFVYAVYKFLPPPFLNHDHRGKYNVGTKRSHYISFPWCVYDKLVQIKKERHAGKAADVLS</sequence>
<reference evidence="3" key="1">
    <citation type="submission" date="2013-04" db="EMBL/GenBank/DDBJ databases">
        <title>Identification, isolation and characterization of some differentially genes of Mentha piperita L. in response to salinity by cDNA-AFLP technique.</title>
        <authorList>
            <person name="Ghajar H."/>
            <person name="Soltanloo H."/>
            <person name="Ramezanpour S.S."/>
            <person name="Khorasani Nejad S."/>
        </authorList>
    </citation>
    <scope>NUCLEOTIDE SEQUENCE</scope>
</reference>
<dbReference type="Pfam" id="PF26253">
    <property type="entry name" value="RdRP_head"/>
    <property type="match status" value="1"/>
</dbReference>
<dbReference type="Gene3D" id="3.30.450.40">
    <property type="match status" value="1"/>
</dbReference>
<dbReference type="GO" id="GO:0003968">
    <property type="term" value="F:RNA-directed RNA polymerase activity"/>
    <property type="evidence" value="ECO:0007669"/>
    <property type="project" value="UniProtKB-KW"/>
</dbReference>
<dbReference type="AlphaFoldDB" id="T1SHU1"/>
<dbReference type="InterPro" id="IPR016132">
    <property type="entry name" value="Phyto_chromo_attachment"/>
</dbReference>
<evidence type="ECO:0000259" key="2">
    <source>
        <dbReference type="PROSITE" id="PS50046"/>
    </source>
</evidence>
<proteinExistence type="evidence at transcript level"/>
<evidence type="ECO:0000256" key="1">
    <source>
        <dbReference type="ARBA" id="ARBA00008235"/>
    </source>
</evidence>
<dbReference type="InterPro" id="IPR029016">
    <property type="entry name" value="GAF-like_dom_sf"/>
</dbReference>
<keyword evidence="3" id="KW-0548">Nucleotidyltransferase</keyword>
<feature type="non-terminal residue" evidence="3">
    <location>
        <position position="1"/>
    </location>
</feature>
<dbReference type="EMBL" id="KC914894">
    <property type="protein sequence ID" value="AGT45807.1"/>
    <property type="molecule type" value="mRNA"/>
</dbReference>
<accession>T1SHU1</accession>
<keyword evidence="3" id="KW-0696">RNA-directed RNA polymerase</keyword>
<name>T1SHU1_MENPI</name>
<protein>
    <submittedName>
        <fullName evidence="3">RNA-dependent RNA polymerase</fullName>
    </submittedName>
</protein>
<dbReference type="SUPFAM" id="SSF55781">
    <property type="entry name" value="GAF domain-like"/>
    <property type="match status" value="1"/>
</dbReference>